<name>Q10WX2_TRIEI</name>
<reference evidence="1" key="1">
    <citation type="submission" date="2006-06" db="EMBL/GenBank/DDBJ databases">
        <title>Complete sequence of Trichodesmium erythraeum IMS101.</title>
        <authorList>
            <consortium name="US DOE Joint Genome Institute"/>
            <person name="Copeland A."/>
            <person name="Lucas S."/>
            <person name="Lapidus A."/>
            <person name="Barry K."/>
            <person name="Detter J.C."/>
            <person name="Glavina del Rio T."/>
            <person name="Hammon N."/>
            <person name="Israni S."/>
            <person name="Dalin E."/>
            <person name="Tice H."/>
            <person name="Pitluck S."/>
            <person name="Kiss H."/>
            <person name="Munk A.C."/>
            <person name="Brettin T."/>
            <person name="Bruce D."/>
            <person name="Han C."/>
            <person name="Tapia R."/>
            <person name="Gilna P."/>
            <person name="Schmutz J."/>
            <person name="Larimer F."/>
            <person name="Land M."/>
            <person name="Hauser L."/>
            <person name="Kyrpides N."/>
            <person name="Kim E."/>
            <person name="Richardson P."/>
        </authorList>
    </citation>
    <scope>NUCLEOTIDE SEQUENCE [LARGE SCALE GENOMIC DNA]</scope>
    <source>
        <strain evidence="1">IMS101</strain>
    </source>
</reference>
<sequence>MIEDNNAVVSISSDFKKFLEITKTHNDNFFIMLDCSHKFKFIKAVVEALEQYGDVFAAYVNTINPGLPQTEKEELVYNFSEVAKRLTVKAVKVDKDYPDHDWKDSSVDVVYGDSKISNHLGYTYIFTENPDEATAEKSDEPSLFY</sequence>
<proteinExistence type="predicted"/>
<organism evidence="1">
    <name type="scientific">Trichodesmium erythraeum (strain IMS101)</name>
    <dbReference type="NCBI Taxonomy" id="203124"/>
    <lineage>
        <taxon>Bacteria</taxon>
        <taxon>Bacillati</taxon>
        <taxon>Cyanobacteriota</taxon>
        <taxon>Cyanophyceae</taxon>
        <taxon>Oscillatoriophycideae</taxon>
        <taxon>Oscillatoriales</taxon>
        <taxon>Microcoleaceae</taxon>
        <taxon>Trichodesmium</taxon>
    </lineage>
</organism>
<dbReference type="HOGENOM" id="CLU_1786062_0_0_3"/>
<evidence type="ECO:0000313" key="1">
    <source>
        <dbReference type="EMBL" id="ABG53252.1"/>
    </source>
</evidence>
<accession>Q10WX2</accession>
<dbReference type="EMBL" id="CP000393">
    <property type="protein sequence ID" value="ABG53252.1"/>
    <property type="molecule type" value="Genomic_DNA"/>
</dbReference>
<dbReference type="AlphaFoldDB" id="Q10WX2"/>
<protein>
    <submittedName>
        <fullName evidence="1">Uncharacterized protein</fullName>
    </submittedName>
</protein>
<gene>
    <name evidence="1" type="ordered locus">Tery_4253</name>
</gene>
<dbReference type="STRING" id="203124.Tery_4253"/>
<dbReference type="KEGG" id="ter:Tery_4253"/>